<dbReference type="EMBL" id="LNJQ01000001">
    <property type="protein sequence ID" value="KWZ42896.1"/>
    <property type="molecule type" value="Genomic_DNA"/>
</dbReference>
<feature type="domain" description="RNA polymerase sigma-70 region 2" evidence="8">
    <location>
        <begin position="41"/>
        <end position="102"/>
    </location>
</feature>
<dbReference type="Proteomes" id="UP000070255">
    <property type="component" value="Unassembled WGS sequence"/>
</dbReference>
<feature type="region of interest" description="Disordered" evidence="7">
    <location>
        <begin position="1"/>
        <end position="25"/>
    </location>
</feature>
<dbReference type="InterPro" id="IPR013249">
    <property type="entry name" value="RNA_pol_sigma70_r4_t2"/>
</dbReference>
<dbReference type="Gene3D" id="1.10.1740.10">
    <property type="match status" value="1"/>
</dbReference>
<dbReference type="CDD" id="cd06171">
    <property type="entry name" value="Sigma70_r4"/>
    <property type="match status" value="1"/>
</dbReference>
<dbReference type="PANTHER" id="PTHR43133">
    <property type="entry name" value="RNA POLYMERASE ECF-TYPE SIGMA FACTO"/>
    <property type="match status" value="1"/>
</dbReference>
<evidence type="ECO:0000313" key="11">
    <source>
        <dbReference type="Proteomes" id="UP000070255"/>
    </source>
</evidence>
<evidence type="ECO:0000259" key="9">
    <source>
        <dbReference type="Pfam" id="PF08281"/>
    </source>
</evidence>
<dbReference type="InterPro" id="IPR036388">
    <property type="entry name" value="WH-like_DNA-bd_sf"/>
</dbReference>
<dbReference type="InterPro" id="IPR013325">
    <property type="entry name" value="RNA_pol_sigma_r2"/>
</dbReference>
<proteinExistence type="inferred from homology"/>
<gene>
    <name evidence="10" type="ORF">WS72_08500</name>
</gene>
<dbReference type="Gene3D" id="1.10.10.10">
    <property type="entry name" value="Winged helix-like DNA-binding domain superfamily/Winged helix DNA-binding domain"/>
    <property type="match status" value="1"/>
</dbReference>
<evidence type="ECO:0000256" key="3">
    <source>
        <dbReference type="ARBA" id="ARBA00023082"/>
    </source>
</evidence>
<comment type="similarity">
    <text evidence="1 6">Belongs to the sigma-70 factor family. ECF subfamily.</text>
</comment>
<evidence type="ECO:0000256" key="7">
    <source>
        <dbReference type="SAM" id="MobiDB-lite"/>
    </source>
</evidence>
<comment type="caution">
    <text evidence="10">The sequence shown here is derived from an EMBL/GenBank/DDBJ whole genome shotgun (WGS) entry which is preliminary data.</text>
</comment>
<name>A0ABR5TDH7_9BURK</name>
<keyword evidence="3 6" id="KW-0731">Sigma factor</keyword>
<keyword evidence="2 6" id="KW-0805">Transcription regulation</keyword>
<dbReference type="Pfam" id="PF04542">
    <property type="entry name" value="Sigma70_r2"/>
    <property type="match status" value="1"/>
</dbReference>
<feature type="domain" description="RNA polymerase sigma factor 70 region 4 type 2" evidence="9">
    <location>
        <begin position="143"/>
        <end position="193"/>
    </location>
</feature>
<accession>A0ABR5TDH7</accession>
<evidence type="ECO:0000256" key="2">
    <source>
        <dbReference type="ARBA" id="ARBA00023015"/>
    </source>
</evidence>
<feature type="compositionally biased region" description="Low complexity" evidence="7">
    <location>
        <begin position="233"/>
        <end position="244"/>
    </location>
</feature>
<dbReference type="InterPro" id="IPR014284">
    <property type="entry name" value="RNA_pol_sigma-70_dom"/>
</dbReference>
<keyword evidence="5 6" id="KW-0804">Transcription</keyword>
<dbReference type="Pfam" id="PF08281">
    <property type="entry name" value="Sigma70_r4_2"/>
    <property type="match status" value="1"/>
</dbReference>
<keyword evidence="11" id="KW-1185">Reference proteome</keyword>
<dbReference type="InterPro" id="IPR013324">
    <property type="entry name" value="RNA_pol_sigma_r3/r4-like"/>
</dbReference>
<evidence type="ECO:0000256" key="1">
    <source>
        <dbReference type="ARBA" id="ARBA00010641"/>
    </source>
</evidence>
<feature type="compositionally biased region" description="Basic and acidic residues" evidence="7">
    <location>
        <begin position="7"/>
        <end position="20"/>
    </location>
</feature>
<dbReference type="NCBIfam" id="NF009185">
    <property type="entry name" value="PRK12533.1"/>
    <property type="match status" value="1"/>
</dbReference>
<dbReference type="PROSITE" id="PS01063">
    <property type="entry name" value="SIGMA70_ECF"/>
    <property type="match status" value="1"/>
</dbReference>
<keyword evidence="4 6" id="KW-0238">DNA-binding</keyword>
<organism evidence="10 11">
    <name type="scientific">Burkholderia savannae</name>
    <dbReference type="NCBI Taxonomy" id="1637837"/>
    <lineage>
        <taxon>Bacteria</taxon>
        <taxon>Pseudomonadati</taxon>
        <taxon>Pseudomonadota</taxon>
        <taxon>Betaproteobacteria</taxon>
        <taxon>Burkholderiales</taxon>
        <taxon>Burkholderiaceae</taxon>
        <taxon>Burkholderia</taxon>
        <taxon>pseudomallei group</taxon>
    </lineage>
</organism>
<evidence type="ECO:0000256" key="4">
    <source>
        <dbReference type="ARBA" id="ARBA00023125"/>
    </source>
</evidence>
<sequence length="244" mass="26191">MGQFGRMVDERDASDKRDAGDADDVGDAAARSERFRALALPHLDAAYNLARWLCGNASDAEDVVQEACMRALRFLDSCRGDNARPWLLTIVRHAWYTEWRRRVNAHEVAALDGLDAADSPDDWHPAAEDPLALLVRSEDAHRVNAALAKLPPEYREVLVLREMEDLSYREIAAIADVPIGTVMSRLARARRRLAATLGGGARDASAPRAAGAQARPGDRAANGEGNGAGGAPTSGTASEAIDGL</sequence>
<reference evidence="10 11" key="1">
    <citation type="submission" date="2015-11" db="EMBL/GenBank/DDBJ databases">
        <authorList>
            <person name="Sahl J."/>
            <person name="Wagner D."/>
            <person name="Keim P."/>
        </authorList>
    </citation>
    <scope>NUCLEOTIDE SEQUENCE [LARGE SCALE GENOMIC DNA]</scope>
    <source>
        <strain evidence="10 11">BDU18</strain>
    </source>
</reference>
<evidence type="ECO:0000256" key="5">
    <source>
        <dbReference type="ARBA" id="ARBA00023163"/>
    </source>
</evidence>
<dbReference type="InterPro" id="IPR000838">
    <property type="entry name" value="RNA_pol_sigma70_ECF_CS"/>
</dbReference>
<evidence type="ECO:0000259" key="8">
    <source>
        <dbReference type="Pfam" id="PF04542"/>
    </source>
</evidence>
<protein>
    <recommendedName>
        <fullName evidence="6">RNA polymerase sigma factor</fullName>
    </recommendedName>
</protein>
<dbReference type="NCBIfam" id="TIGR02937">
    <property type="entry name" value="sigma70-ECF"/>
    <property type="match status" value="1"/>
</dbReference>
<dbReference type="InterPro" id="IPR007627">
    <property type="entry name" value="RNA_pol_sigma70_r2"/>
</dbReference>
<feature type="region of interest" description="Disordered" evidence="7">
    <location>
        <begin position="197"/>
        <end position="244"/>
    </location>
</feature>
<dbReference type="InterPro" id="IPR039425">
    <property type="entry name" value="RNA_pol_sigma-70-like"/>
</dbReference>
<dbReference type="SUPFAM" id="SSF88659">
    <property type="entry name" value="Sigma3 and sigma4 domains of RNA polymerase sigma factors"/>
    <property type="match status" value="1"/>
</dbReference>
<feature type="compositionally biased region" description="Low complexity" evidence="7">
    <location>
        <begin position="202"/>
        <end position="223"/>
    </location>
</feature>
<dbReference type="SUPFAM" id="SSF88946">
    <property type="entry name" value="Sigma2 domain of RNA polymerase sigma factors"/>
    <property type="match status" value="1"/>
</dbReference>
<dbReference type="PANTHER" id="PTHR43133:SF25">
    <property type="entry name" value="RNA POLYMERASE SIGMA FACTOR RFAY-RELATED"/>
    <property type="match status" value="1"/>
</dbReference>
<evidence type="ECO:0000256" key="6">
    <source>
        <dbReference type="RuleBase" id="RU000716"/>
    </source>
</evidence>
<dbReference type="RefSeq" id="WP_060355857.1">
    <property type="nucleotide sequence ID" value="NZ_LNJQ01000001.1"/>
</dbReference>
<evidence type="ECO:0000313" key="10">
    <source>
        <dbReference type="EMBL" id="KWZ42896.1"/>
    </source>
</evidence>